<dbReference type="PRINTS" id="PR00080">
    <property type="entry name" value="SDRFAMILY"/>
</dbReference>
<name>A0A7S2TZK3_9EUKA</name>
<evidence type="ECO:0000259" key="5">
    <source>
        <dbReference type="SMART" id="SM00822"/>
    </source>
</evidence>
<dbReference type="Pfam" id="PF00106">
    <property type="entry name" value="adh_short"/>
    <property type="match status" value="1"/>
</dbReference>
<dbReference type="InterPro" id="IPR002347">
    <property type="entry name" value="SDR_fam"/>
</dbReference>
<evidence type="ECO:0000313" key="6">
    <source>
        <dbReference type="EMBL" id="CAD9773340.1"/>
    </source>
</evidence>
<dbReference type="Gene3D" id="3.40.50.720">
    <property type="entry name" value="NAD(P)-binding Rossmann-like Domain"/>
    <property type="match status" value="1"/>
</dbReference>
<evidence type="ECO:0000256" key="1">
    <source>
        <dbReference type="ARBA" id="ARBA00006484"/>
    </source>
</evidence>
<dbReference type="PANTHER" id="PTHR44196:SF1">
    <property type="entry name" value="DEHYDROGENASE_REDUCTASE SDR FAMILY MEMBER 7B"/>
    <property type="match status" value="1"/>
</dbReference>
<dbReference type="PANTHER" id="PTHR44196">
    <property type="entry name" value="DEHYDROGENASE/REDUCTASE SDR FAMILY MEMBER 7B"/>
    <property type="match status" value="1"/>
</dbReference>
<comment type="similarity">
    <text evidence="1 3">Belongs to the short-chain dehydrogenases/reductases (SDR) family.</text>
</comment>
<dbReference type="GO" id="GO:0016491">
    <property type="term" value="F:oxidoreductase activity"/>
    <property type="evidence" value="ECO:0007669"/>
    <property type="project" value="UniProtKB-KW"/>
</dbReference>
<organism evidence="6">
    <name type="scientific">Lotharella oceanica</name>
    <dbReference type="NCBI Taxonomy" id="641309"/>
    <lineage>
        <taxon>Eukaryota</taxon>
        <taxon>Sar</taxon>
        <taxon>Rhizaria</taxon>
        <taxon>Cercozoa</taxon>
        <taxon>Chlorarachniophyceae</taxon>
        <taxon>Lotharella</taxon>
    </lineage>
</organism>
<proteinExistence type="inferred from homology"/>
<dbReference type="InterPro" id="IPR036291">
    <property type="entry name" value="NAD(P)-bd_dom_sf"/>
</dbReference>
<dbReference type="EMBL" id="HBHP01028011">
    <property type="protein sequence ID" value="CAD9773340.1"/>
    <property type="molecule type" value="Transcribed_RNA"/>
</dbReference>
<dbReference type="AlphaFoldDB" id="A0A7S2TZK3"/>
<dbReference type="SMART" id="SM00822">
    <property type="entry name" value="PKS_KR"/>
    <property type="match status" value="1"/>
</dbReference>
<keyword evidence="2" id="KW-0560">Oxidoreductase</keyword>
<keyword evidence="4" id="KW-0472">Membrane</keyword>
<dbReference type="InterPro" id="IPR057326">
    <property type="entry name" value="KR_dom"/>
</dbReference>
<evidence type="ECO:0000256" key="3">
    <source>
        <dbReference type="RuleBase" id="RU000363"/>
    </source>
</evidence>
<dbReference type="SUPFAM" id="SSF51735">
    <property type="entry name" value="NAD(P)-binding Rossmann-fold domains"/>
    <property type="match status" value="1"/>
</dbReference>
<gene>
    <name evidence="6" type="ORF">LSP00402_LOCUS17332</name>
</gene>
<feature type="transmembrane region" description="Helical" evidence="4">
    <location>
        <begin position="31"/>
        <end position="50"/>
    </location>
</feature>
<evidence type="ECO:0000256" key="2">
    <source>
        <dbReference type="ARBA" id="ARBA00023002"/>
    </source>
</evidence>
<dbReference type="CDD" id="cd05233">
    <property type="entry name" value="SDR_c"/>
    <property type="match status" value="1"/>
</dbReference>
<dbReference type="PRINTS" id="PR00081">
    <property type="entry name" value="GDHRDH"/>
</dbReference>
<keyword evidence="4" id="KW-1133">Transmembrane helix</keyword>
<protein>
    <recommendedName>
        <fullName evidence="5">Ketoreductase domain-containing protein</fullName>
    </recommendedName>
</protein>
<dbReference type="GO" id="GO:0016020">
    <property type="term" value="C:membrane"/>
    <property type="evidence" value="ECO:0007669"/>
    <property type="project" value="TreeGrafter"/>
</dbReference>
<evidence type="ECO:0000256" key="4">
    <source>
        <dbReference type="SAM" id="Phobius"/>
    </source>
</evidence>
<accession>A0A7S2TZK3</accession>
<feature type="domain" description="Ketoreductase" evidence="5">
    <location>
        <begin position="56"/>
        <end position="241"/>
    </location>
</feature>
<keyword evidence="4" id="KW-0812">Transmembrane</keyword>
<sequence>MPKPNAATFLTTLLALFVLWRSRRWALPTWILTFGLPSLLYALFGGRTFAFRIRGKTVLVTGASSGLGKAIAIVAAKRGAKAVVIAARRKEKLQSTAKAVEALGARAVILELDITDFEAVEAACERTEKELGAIGLLVNNAGSGAWKHVEETTAEEAAKMMACPYNGAFACTTAFVKSMVEAKEGHVLNVTSAASHGGIRGAVGYATARWAMRGFSRNLQQDLRELGIGVTLLNAAEIVGTE</sequence>
<reference evidence="6" key="1">
    <citation type="submission" date="2021-01" db="EMBL/GenBank/DDBJ databases">
        <authorList>
            <person name="Corre E."/>
            <person name="Pelletier E."/>
            <person name="Niang G."/>
            <person name="Scheremetjew M."/>
            <person name="Finn R."/>
            <person name="Kale V."/>
            <person name="Holt S."/>
            <person name="Cochrane G."/>
            <person name="Meng A."/>
            <person name="Brown T."/>
            <person name="Cohen L."/>
        </authorList>
    </citation>
    <scope>NUCLEOTIDE SEQUENCE</scope>
    <source>
        <strain evidence="6">CCMP622</strain>
    </source>
</reference>